<dbReference type="Pfam" id="PF12729">
    <property type="entry name" value="4HB_MCP_1"/>
    <property type="match status" value="1"/>
</dbReference>
<protein>
    <recommendedName>
        <fullName evidence="8">Methyl-accepting chemotaxis protein III</fullName>
    </recommendedName>
</protein>
<dbReference type="PANTHER" id="PTHR43531:SF11">
    <property type="entry name" value="METHYL-ACCEPTING CHEMOTAXIS PROTEIN 3"/>
    <property type="match status" value="1"/>
</dbReference>
<dbReference type="InterPro" id="IPR003660">
    <property type="entry name" value="HAMP_dom"/>
</dbReference>
<name>A0A644XFS7_9ZZZZ</name>
<dbReference type="AlphaFoldDB" id="A0A644XFS7"/>
<dbReference type="CDD" id="cd11386">
    <property type="entry name" value="MCP_signal"/>
    <property type="match status" value="1"/>
</dbReference>
<dbReference type="CDD" id="cd06225">
    <property type="entry name" value="HAMP"/>
    <property type="match status" value="1"/>
</dbReference>
<dbReference type="InterPro" id="IPR004089">
    <property type="entry name" value="MCPsignal_dom"/>
</dbReference>
<feature type="transmembrane region" description="Helical" evidence="4">
    <location>
        <begin position="187"/>
        <end position="210"/>
    </location>
</feature>
<feature type="coiled-coil region" evidence="3">
    <location>
        <begin position="70"/>
        <end position="97"/>
    </location>
</feature>
<evidence type="ECO:0000259" key="6">
    <source>
        <dbReference type="PROSITE" id="PS50885"/>
    </source>
</evidence>
<evidence type="ECO:0000256" key="4">
    <source>
        <dbReference type="SAM" id="Phobius"/>
    </source>
</evidence>
<feature type="transmembrane region" description="Helical" evidence="4">
    <location>
        <begin position="12"/>
        <end position="33"/>
    </location>
</feature>
<evidence type="ECO:0000256" key="1">
    <source>
        <dbReference type="ARBA" id="ARBA00022500"/>
    </source>
</evidence>
<keyword evidence="4" id="KW-0472">Membrane</keyword>
<dbReference type="Pfam" id="PF00672">
    <property type="entry name" value="HAMP"/>
    <property type="match status" value="1"/>
</dbReference>
<evidence type="ECO:0008006" key="8">
    <source>
        <dbReference type="Google" id="ProtNLM"/>
    </source>
</evidence>
<dbReference type="InterPro" id="IPR051310">
    <property type="entry name" value="MCP_chemotaxis"/>
</dbReference>
<dbReference type="GO" id="GO:0007165">
    <property type="term" value="P:signal transduction"/>
    <property type="evidence" value="ECO:0007669"/>
    <property type="project" value="InterPro"/>
</dbReference>
<keyword evidence="3" id="KW-0175">Coiled coil</keyword>
<dbReference type="PANTHER" id="PTHR43531">
    <property type="entry name" value="PROTEIN ICFG"/>
    <property type="match status" value="1"/>
</dbReference>
<feature type="coiled-coil region" evidence="3">
    <location>
        <begin position="342"/>
        <end position="369"/>
    </location>
</feature>
<feature type="domain" description="Methyl-accepting transducer" evidence="5">
    <location>
        <begin position="313"/>
        <end position="542"/>
    </location>
</feature>
<dbReference type="Pfam" id="PF00015">
    <property type="entry name" value="MCPsignal"/>
    <property type="match status" value="1"/>
</dbReference>
<keyword evidence="1" id="KW-0145">Chemotaxis</keyword>
<evidence type="ECO:0000256" key="3">
    <source>
        <dbReference type="SAM" id="Coils"/>
    </source>
</evidence>
<dbReference type="PROSITE" id="PS50885">
    <property type="entry name" value="HAMP"/>
    <property type="match status" value="1"/>
</dbReference>
<reference evidence="7" key="1">
    <citation type="submission" date="2019-08" db="EMBL/GenBank/DDBJ databases">
        <authorList>
            <person name="Kucharzyk K."/>
            <person name="Murdoch R.W."/>
            <person name="Higgins S."/>
            <person name="Loffler F."/>
        </authorList>
    </citation>
    <scope>NUCLEOTIDE SEQUENCE</scope>
</reference>
<keyword evidence="4" id="KW-0812">Transmembrane</keyword>
<dbReference type="EMBL" id="VSSQ01002381">
    <property type="protein sequence ID" value="MPM15075.1"/>
    <property type="molecule type" value="Genomic_DNA"/>
</dbReference>
<dbReference type="InterPro" id="IPR024478">
    <property type="entry name" value="HlyB_4HB_MCP"/>
</dbReference>
<feature type="domain" description="HAMP" evidence="6">
    <location>
        <begin position="211"/>
        <end position="263"/>
    </location>
</feature>
<dbReference type="PROSITE" id="PS50111">
    <property type="entry name" value="CHEMOTAXIS_TRANSDUC_2"/>
    <property type="match status" value="1"/>
</dbReference>
<dbReference type="SUPFAM" id="SSF58104">
    <property type="entry name" value="Methyl-accepting chemotaxis protein (MCP) signaling domain"/>
    <property type="match status" value="1"/>
</dbReference>
<dbReference type="Gene3D" id="6.10.340.10">
    <property type="match status" value="1"/>
</dbReference>
<organism evidence="7">
    <name type="scientific">bioreactor metagenome</name>
    <dbReference type="NCBI Taxonomy" id="1076179"/>
    <lineage>
        <taxon>unclassified sequences</taxon>
        <taxon>metagenomes</taxon>
        <taxon>ecological metagenomes</taxon>
    </lineage>
</organism>
<comment type="similarity">
    <text evidence="2">Belongs to the methyl-accepting chemotaxis (MCP) protein family.</text>
</comment>
<comment type="caution">
    <text evidence="7">The sequence shown here is derived from an EMBL/GenBank/DDBJ whole genome shotgun (WGS) entry which is preliminary data.</text>
</comment>
<keyword evidence="4" id="KW-1133">Transmembrane helix</keyword>
<gene>
    <name evidence="7" type="ORF">SDC9_61441</name>
</gene>
<evidence type="ECO:0000259" key="5">
    <source>
        <dbReference type="PROSITE" id="PS50111"/>
    </source>
</evidence>
<dbReference type="GO" id="GO:0004888">
    <property type="term" value="F:transmembrane signaling receptor activity"/>
    <property type="evidence" value="ECO:0007669"/>
    <property type="project" value="TreeGrafter"/>
</dbReference>
<dbReference type="SMART" id="SM00283">
    <property type="entry name" value="MA"/>
    <property type="match status" value="1"/>
</dbReference>
<accession>A0A644XFS7</accession>
<evidence type="ECO:0000313" key="7">
    <source>
        <dbReference type="EMBL" id="MPM15075.1"/>
    </source>
</evidence>
<dbReference type="SMART" id="SM00304">
    <property type="entry name" value="HAMP"/>
    <property type="match status" value="1"/>
</dbReference>
<dbReference type="Gene3D" id="1.10.287.950">
    <property type="entry name" value="Methyl-accepting chemotaxis protein"/>
    <property type="match status" value="1"/>
</dbReference>
<dbReference type="GO" id="GO:0005886">
    <property type="term" value="C:plasma membrane"/>
    <property type="evidence" value="ECO:0007669"/>
    <property type="project" value="TreeGrafter"/>
</dbReference>
<proteinExistence type="inferred from homology"/>
<evidence type="ECO:0000256" key="2">
    <source>
        <dbReference type="ARBA" id="ARBA00029447"/>
    </source>
</evidence>
<dbReference type="GO" id="GO:0006935">
    <property type="term" value="P:chemotaxis"/>
    <property type="evidence" value="ECO:0007669"/>
    <property type="project" value="UniProtKB-KW"/>
</dbReference>
<sequence length="573" mass="61971">MKNFSIAKKLTLSFGIIILLYIATILCSLFIGLKGVTENFTGFYNGPYRTAGYAHSLRRQIQGIQKDMAYMVLETDLESLKEINDDLNVRVDDFSKTLDAMNQALILQENKDKVALIQAGAAERKEIRSRIIALCYANDIDGAYQILKAEYTPASQEVTEILRDLNDSVSIVADEYYDQANSSAAEAFYLILILFGVSAAIAVGLCVYIIRGIRKPLAEVEHAVTQLSHGNFNVDVRYQSRDEMGAMANSIRSLIQSLKEYIENIRFVLGKMSDGDMTVTVDIDYQNDFAPIKEALGNINASMNDTLCQIQISAEQVASGSQQVATGSQLLAQGATEQASSVEELAATMAEISNRIHQASADANKARGNMNDTADEIRDGESQMRRLVAAMSEISSTSNEIQKIVRTIDDIAFQTNILALNAAVEAARAGSAGRGFAVVAEEVRNLASKSAQAAKNTTDLIENTISAVQNGSRMVNDTKVSLDKIAAKANDVSLLVSEIASSMSEQAGSIKQVNIGVEQISNVVQTNSATAEESSAASEELSGQAQTLQGLVARFRLTGTSPSHSSLPSMTRY</sequence>